<keyword evidence="2" id="KW-0560">Oxidoreductase</keyword>
<dbReference type="SUPFAM" id="SSF52518">
    <property type="entry name" value="Thiamin diphosphate-binding fold (THDP-binding)"/>
    <property type="match status" value="1"/>
</dbReference>
<evidence type="ECO:0000313" key="8">
    <source>
        <dbReference type="Proteomes" id="UP000428803"/>
    </source>
</evidence>
<dbReference type="CDD" id="cd02000">
    <property type="entry name" value="TPP_E1_PDC_ADC_BCADC"/>
    <property type="match status" value="1"/>
</dbReference>
<evidence type="ECO:0000256" key="1">
    <source>
        <dbReference type="ARBA" id="ARBA00001964"/>
    </source>
</evidence>
<evidence type="ECO:0000256" key="5">
    <source>
        <dbReference type="ARBA" id="ARBA00051231"/>
    </source>
</evidence>
<sequence length="316" mass="33628">MYERMILIRETEEYLGAQFRAGELPAGVHLYVGQEASAVGVCAHLGDDDWITSTHRGHGHFLAKGGDPYAMIAEIHAKADGVCGGFGGTMHVADISRGILGANGIVGGGLAIATGAAFAAKLERKGKVAVCFFGDGAANQGTLMEAMNVASLWKLPLLLVCEHNGWSEFTRSEVATSGNILDRAKPFGIPAHEVDGNDVSAVWCVAGEMLEAMRAGGGPGLLVTHTYRTRGHVEAEINFLSQPYRSDEEVASWVARDPLDRAAALLIDIGSTADEIVEIRKRVRAAVDEASARARSAPDPDPKLVKSMMFSEVDAW</sequence>
<protein>
    <submittedName>
        <fullName evidence="7">Thiamine pyrophosphate-dependent dehydrogenase E1 component subunit alpha</fullName>
    </submittedName>
</protein>
<dbReference type="Pfam" id="PF00676">
    <property type="entry name" value="E1_dh"/>
    <property type="match status" value="1"/>
</dbReference>
<comment type="catalytic activity">
    <reaction evidence="5">
        <text>N(6)-[(R)-lipoyl]-L-lysyl-[protein] + pyruvate + H(+) = N(6)-[(R)-S(8)-acetyldihydrolipoyl]-L-lysyl-[protein] + CO2</text>
        <dbReference type="Rhea" id="RHEA:19189"/>
        <dbReference type="Rhea" id="RHEA-COMP:10474"/>
        <dbReference type="Rhea" id="RHEA-COMP:10478"/>
        <dbReference type="ChEBI" id="CHEBI:15361"/>
        <dbReference type="ChEBI" id="CHEBI:15378"/>
        <dbReference type="ChEBI" id="CHEBI:16526"/>
        <dbReference type="ChEBI" id="CHEBI:83099"/>
        <dbReference type="ChEBI" id="CHEBI:83111"/>
        <dbReference type="EC" id="1.2.4.1"/>
    </reaction>
</comment>
<comment type="function">
    <text evidence="4">The pyruvate dehydrogenase complex catalyzes the overall conversion of pyruvate to acetyl-CoA and CO(2). It contains multiple copies of three enzymatic components: pyruvate dehydrogenase (E1), dihydrolipoamide acetyltransferase (E2) and lipoamide dehydrogenase (E3).</text>
</comment>
<organism evidence="7 8">
    <name type="scientific">Sphingorhabdus lacus</name>
    <dbReference type="NCBI Taxonomy" id="392610"/>
    <lineage>
        <taxon>Bacteria</taxon>
        <taxon>Pseudomonadati</taxon>
        <taxon>Pseudomonadota</taxon>
        <taxon>Alphaproteobacteria</taxon>
        <taxon>Sphingomonadales</taxon>
        <taxon>Sphingomonadaceae</taxon>
        <taxon>Sphingorhabdus</taxon>
    </lineage>
</organism>
<dbReference type="PANTHER" id="PTHR11516:SF60">
    <property type="entry name" value="PYRUVATE DEHYDROGENASE E1 COMPONENT SUBUNIT ALPHA"/>
    <property type="match status" value="1"/>
</dbReference>
<evidence type="ECO:0000313" key="7">
    <source>
        <dbReference type="EMBL" id="QGY82216.1"/>
    </source>
</evidence>
<dbReference type="GO" id="GO:0006086">
    <property type="term" value="P:pyruvate decarboxylation to acetyl-CoA"/>
    <property type="evidence" value="ECO:0007669"/>
    <property type="project" value="TreeGrafter"/>
</dbReference>
<dbReference type="Gene3D" id="3.40.50.970">
    <property type="match status" value="1"/>
</dbReference>
<dbReference type="OrthoDB" id="9766715at2"/>
<evidence type="ECO:0000256" key="2">
    <source>
        <dbReference type="ARBA" id="ARBA00023002"/>
    </source>
</evidence>
<feature type="domain" description="Dehydrogenase E1 component" evidence="6">
    <location>
        <begin position="3"/>
        <end position="303"/>
    </location>
</feature>
<keyword evidence="3" id="KW-0786">Thiamine pyrophosphate</keyword>
<evidence type="ECO:0000256" key="3">
    <source>
        <dbReference type="ARBA" id="ARBA00023052"/>
    </source>
</evidence>
<keyword evidence="8" id="KW-1185">Reference proteome</keyword>
<dbReference type="GO" id="GO:0004739">
    <property type="term" value="F:pyruvate dehydrogenase (acetyl-transferring) activity"/>
    <property type="evidence" value="ECO:0007669"/>
    <property type="project" value="UniProtKB-EC"/>
</dbReference>
<proteinExistence type="predicted"/>
<evidence type="ECO:0000256" key="4">
    <source>
        <dbReference type="ARBA" id="ARBA00025211"/>
    </source>
</evidence>
<comment type="cofactor">
    <cofactor evidence="1">
        <name>thiamine diphosphate</name>
        <dbReference type="ChEBI" id="CHEBI:58937"/>
    </cofactor>
</comment>
<accession>A0A6I6LE08</accession>
<dbReference type="EMBL" id="CP035733">
    <property type="protein sequence ID" value="QGY82216.1"/>
    <property type="molecule type" value="Genomic_DNA"/>
</dbReference>
<gene>
    <name evidence="7" type="ORF">EUU25_08785</name>
</gene>
<dbReference type="InterPro" id="IPR029061">
    <property type="entry name" value="THDP-binding"/>
</dbReference>
<name>A0A6I6LE08_9SPHN</name>
<dbReference type="PANTHER" id="PTHR11516">
    <property type="entry name" value="PYRUVATE DEHYDROGENASE E1 COMPONENT, ALPHA SUBUNIT BACTERIAL AND ORGANELLAR"/>
    <property type="match status" value="1"/>
</dbReference>
<dbReference type="AlphaFoldDB" id="A0A6I6LE08"/>
<dbReference type="KEGG" id="slaa:EUU25_08785"/>
<dbReference type="Proteomes" id="UP000428803">
    <property type="component" value="Chromosome"/>
</dbReference>
<dbReference type="InterPro" id="IPR050642">
    <property type="entry name" value="PDH_E1_Alpha_Subunit"/>
</dbReference>
<reference evidence="8" key="1">
    <citation type="submission" date="2019-01" db="EMBL/GenBank/DDBJ databases">
        <title>Sphingorhabdus lacus sp.nov., isolated from an oligotrophic freshwater lake.</title>
        <authorList>
            <person name="Park M."/>
        </authorList>
    </citation>
    <scope>NUCLEOTIDE SEQUENCE [LARGE SCALE GENOMIC DNA]</scope>
    <source>
        <strain evidence="8">IMCC1753</strain>
    </source>
</reference>
<dbReference type="InterPro" id="IPR001017">
    <property type="entry name" value="DH_E1"/>
</dbReference>
<evidence type="ECO:0000259" key="6">
    <source>
        <dbReference type="Pfam" id="PF00676"/>
    </source>
</evidence>